<evidence type="ECO:0000313" key="1">
    <source>
        <dbReference type="EMBL" id="MBX57385.1"/>
    </source>
</evidence>
<accession>A0A2P2PRR3</accession>
<sequence>MGRAKHDCFYLEVQIFHTVLIWTRAAWPLKGIMKN</sequence>
<dbReference type="EMBL" id="GGEC01076901">
    <property type="protein sequence ID" value="MBX57385.1"/>
    <property type="molecule type" value="Transcribed_RNA"/>
</dbReference>
<protein>
    <submittedName>
        <fullName evidence="1">Uncharacterized protein</fullName>
    </submittedName>
</protein>
<organism evidence="1">
    <name type="scientific">Rhizophora mucronata</name>
    <name type="common">Asiatic mangrove</name>
    <dbReference type="NCBI Taxonomy" id="61149"/>
    <lineage>
        <taxon>Eukaryota</taxon>
        <taxon>Viridiplantae</taxon>
        <taxon>Streptophyta</taxon>
        <taxon>Embryophyta</taxon>
        <taxon>Tracheophyta</taxon>
        <taxon>Spermatophyta</taxon>
        <taxon>Magnoliopsida</taxon>
        <taxon>eudicotyledons</taxon>
        <taxon>Gunneridae</taxon>
        <taxon>Pentapetalae</taxon>
        <taxon>rosids</taxon>
        <taxon>fabids</taxon>
        <taxon>Malpighiales</taxon>
        <taxon>Rhizophoraceae</taxon>
        <taxon>Rhizophora</taxon>
    </lineage>
</organism>
<name>A0A2P2PRR3_RHIMU</name>
<dbReference type="AlphaFoldDB" id="A0A2P2PRR3"/>
<reference evidence="1" key="1">
    <citation type="submission" date="2018-02" db="EMBL/GenBank/DDBJ databases">
        <title>Rhizophora mucronata_Transcriptome.</title>
        <authorList>
            <person name="Meera S.P."/>
            <person name="Sreeshan A."/>
            <person name="Augustine A."/>
        </authorList>
    </citation>
    <scope>NUCLEOTIDE SEQUENCE</scope>
    <source>
        <tissue evidence="1">Leaf</tissue>
    </source>
</reference>
<proteinExistence type="predicted"/>